<dbReference type="STRING" id="418702.BJN45_04965"/>
<dbReference type="PANTHER" id="PTHR22916">
    <property type="entry name" value="GLYCOSYLTRANSFERASE"/>
    <property type="match status" value="1"/>
</dbReference>
<keyword evidence="3" id="KW-1185">Reference proteome</keyword>
<dbReference type="Gene3D" id="3.90.550.10">
    <property type="entry name" value="Spore Coat Polysaccharide Biosynthesis Protein SpsA, Chain A"/>
    <property type="match status" value="1"/>
</dbReference>
<dbReference type="RefSeq" id="WP_076092754.1">
    <property type="nucleotide sequence ID" value="NZ_MTHD01000002.1"/>
</dbReference>
<dbReference type="EMBL" id="MTHD01000002">
    <property type="protein sequence ID" value="OMG54581.1"/>
    <property type="molecule type" value="Genomic_DNA"/>
</dbReference>
<dbReference type="AlphaFoldDB" id="A0A1R1I771"/>
<reference evidence="2 3" key="1">
    <citation type="submission" date="2016-10" db="EMBL/GenBank/DDBJ databases">
        <title>Alkaliphiles isolated from bioreactors.</title>
        <authorList>
            <person name="Salah Z."/>
            <person name="Rout S.P."/>
            <person name="Humphreys P.N."/>
        </authorList>
    </citation>
    <scope>NUCLEOTIDE SEQUENCE [LARGE SCALE GENOMIC DNA]</scope>
    <source>
        <strain evidence="2 3">ZS02</strain>
    </source>
</reference>
<gene>
    <name evidence="2" type="ORF">BJN45_04965</name>
</gene>
<dbReference type="InterPro" id="IPR029044">
    <property type="entry name" value="Nucleotide-diphossugar_trans"/>
</dbReference>
<feature type="domain" description="Glycosyltransferase 2-like" evidence="1">
    <location>
        <begin position="10"/>
        <end position="133"/>
    </location>
</feature>
<protein>
    <recommendedName>
        <fullName evidence="1">Glycosyltransferase 2-like domain-containing protein</fullName>
    </recommendedName>
</protein>
<sequence length="332" mass="37874">MVPQRQGLVSLVVASYNHAGFLTRRMDSLIGQTYPDVDILVIDDKSPDHSVEILRHYEANPRIRLVLRDQNGGWVTVSNQGVDLSSGEYVLFANCDDDCDPRMVERLVDALQQHPSAGIAFCRSLMVDEDDQVLGDDFTIREASFRKRCAQDTLLSGSEASRFLLHSCVIPNLSAALFRRECFAKVGKLSSAYRVCCDWDLFFRVAAQYDIAYVAEPLNRFRQHRKTIRSVTKDKVVFEEYFRLLLGEIKRLNLSVVERAKFRTHVMYLWTVHLFSPSLNGVFNLPYHFGRIFSLDPLALLFFLPACIVRASELAVKVFHKLGFSSKKRVLG</sequence>
<organism evidence="2 3">
    <name type="scientific">Azonexus hydrophilus</name>
    <dbReference type="NCBI Taxonomy" id="418702"/>
    <lineage>
        <taxon>Bacteria</taxon>
        <taxon>Pseudomonadati</taxon>
        <taxon>Pseudomonadota</taxon>
        <taxon>Betaproteobacteria</taxon>
        <taxon>Rhodocyclales</taxon>
        <taxon>Azonexaceae</taxon>
        <taxon>Azonexus</taxon>
    </lineage>
</organism>
<comment type="caution">
    <text evidence="2">The sequence shown here is derived from an EMBL/GenBank/DDBJ whole genome shotgun (WGS) entry which is preliminary data.</text>
</comment>
<evidence type="ECO:0000313" key="3">
    <source>
        <dbReference type="Proteomes" id="UP000187526"/>
    </source>
</evidence>
<dbReference type="PANTHER" id="PTHR22916:SF3">
    <property type="entry name" value="UDP-GLCNAC:BETAGAL BETA-1,3-N-ACETYLGLUCOSAMINYLTRANSFERASE-LIKE PROTEIN 1"/>
    <property type="match status" value="1"/>
</dbReference>
<evidence type="ECO:0000259" key="1">
    <source>
        <dbReference type="Pfam" id="PF00535"/>
    </source>
</evidence>
<evidence type="ECO:0000313" key="2">
    <source>
        <dbReference type="EMBL" id="OMG54581.1"/>
    </source>
</evidence>
<dbReference type="Pfam" id="PF00535">
    <property type="entry name" value="Glycos_transf_2"/>
    <property type="match status" value="1"/>
</dbReference>
<dbReference type="Proteomes" id="UP000187526">
    <property type="component" value="Unassembled WGS sequence"/>
</dbReference>
<dbReference type="InterPro" id="IPR001173">
    <property type="entry name" value="Glyco_trans_2-like"/>
</dbReference>
<dbReference type="GO" id="GO:0016758">
    <property type="term" value="F:hexosyltransferase activity"/>
    <property type="evidence" value="ECO:0007669"/>
    <property type="project" value="UniProtKB-ARBA"/>
</dbReference>
<proteinExistence type="predicted"/>
<name>A0A1R1I771_9RHOO</name>
<dbReference type="SUPFAM" id="SSF53448">
    <property type="entry name" value="Nucleotide-diphospho-sugar transferases"/>
    <property type="match status" value="1"/>
</dbReference>
<accession>A0A1R1I771</accession>